<dbReference type="EMBL" id="LR797255">
    <property type="protein sequence ID" value="CAB4197738.1"/>
    <property type="molecule type" value="Genomic_DNA"/>
</dbReference>
<evidence type="ECO:0000256" key="1">
    <source>
        <dbReference type="SAM" id="MobiDB-lite"/>
    </source>
</evidence>
<dbReference type="EMBL" id="LR797445">
    <property type="protein sequence ID" value="CAB4217556.1"/>
    <property type="molecule type" value="Genomic_DNA"/>
</dbReference>
<organism evidence="4">
    <name type="scientific">uncultured Caudovirales phage</name>
    <dbReference type="NCBI Taxonomy" id="2100421"/>
    <lineage>
        <taxon>Viruses</taxon>
        <taxon>Duplodnaviria</taxon>
        <taxon>Heunggongvirae</taxon>
        <taxon>Uroviricota</taxon>
        <taxon>Caudoviricetes</taxon>
        <taxon>Peduoviridae</taxon>
        <taxon>Maltschvirus</taxon>
        <taxon>Maltschvirus maltsch</taxon>
    </lineage>
</organism>
<gene>
    <name evidence="3" type="ORF">UFOVP1225_41</name>
    <name evidence="4" type="ORF">UFOVP1319_31</name>
    <name evidence="5" type="ORF">UFOVP1591_41</name>
    <name evidence="2" type="ORF">UFOVP478_14</name>
</gene>
<accession>A0A6J5RVT2</accession>
<evidence type="ECO:0000313" key="4">
    <source>
        <dbReference type="EMBL" id="CAB4197738.1"/>
    </source>
</evidence>
<proteinExistence type="predicted"/>
<feature type="compositionally biased region" description="Basic residues" evidence="1">
    <location>
        <begin position="53"/>
        <end position="64"/>
    </location>
</feature>
<dbReference type="EMBL" id="LR797173">
    <property type="protein sequence ID" value="CAB4191482.1"/>
    <property type="molecule type" value="Genomic_DNA"/>
</dbReference>
<name>A0A6J5RVT2_9CAUD</name>
<protein>
    <submittedName>
        <fullName evidence="4">Uncharacterized protein</fullName>
    </submittedName>
</protein>
<dbReference type="EMBL" id="LR796462">
    <property type="protein sequence ID" value="CAB4146268.1"/>
    <property type="molecule type" value="Genomic_DNA"/>
</dbReference>
<evidence type="ECO:0000313" key="2">
    <source>
        <dbReference type="EMBL" id="CAB4146268.1"/>
    </source>
</evidence>
<reference evidence="4" key="1">
    <citation type="submission" date="2020-05" db="EMBL/GenBank/DDBJ databases">
        <authorList>
            <person name="Chiriac C."/>
            <person name="Salcher M."/>
            <person name="Ghai R."/>
            <person name="Kavagutti S V."/>
        </authorList>
    </citation>
    <scope>NUCLEOTIDE SEQUENCE</scope>
</reference>
<evidence type="ECO:0000313" key="3">
    <source>
        <dbReference type="EMBL" id="CAB4191482.1"/>
    </source>
</evidence>
<sequence length="71" mass="8121">MSIERPSIRSPQFDNCGGKILTDKKIFEYILKGHYGQAAQLRAIAQQAERAQKKPRIRTPSMHKKALDILK</sequence>
<evidence type="ECO:0000313" key="5">
    <source>
        <dbReference type="EMBL" id="CAB4217556.1"/>
    </source>
</evidence>
<feature type="region of interest" description="Disordered" evidence="1">
    <location>
        <begin position="50"/>
        <end position="71"/>
    </location>
</feature>